<feature type="signal peptide" evidence="1">
    <location>
        <begin position="1"/>
        <end position="21"/>
    </location>
</feature>
<proteinExistence type="predicted"/>
<protein>
    <recommendedName>
        <fullName evidence="4">DUF4232 domain-containing protein</fullName>
    </recommendedName>
</protein>
<sequence>MALVLLVGLLGGAVWGASALAAVASNWAGDLFADAEPGKGPPAEDEETLPPRPDRCAPGDLDVAMAPRAGSGATDFALTIVNDSETPCLVDAGAASLVLTVHSGDDRIWSTGDCSAGAAEHMLLLAGGDTTEHTVTWSGQRSEPGCPSGQPAAEPGTYRVATTLDGARLPTAEASFTL</sequence>
<comment type="caution">
    <text evidence="2">The sequence shown here is derived from an EMBL/GenBank/DDBJ whole genome shotgun (WGS) entry which is preliminary data.</text>
</comment>
<keyword evidence="3" id="KW-1185">Reference proteome</keyword>
<reference evidence="3" key="1">
    <citation type="journal article" date="2019" name="Int. J. Syst. Evol. Microbiol.">
        <title>The Global Catalogue of Microorganisms (GCM) 10K type strain sequencing project: providing services to taxonomists for standard genome sequencing and annotation.</title>
        <authorList>
            <consortium name="The Broad Institute Genomics Platform"/>
            <consortium name="The Broad Institute Genome Sequencing Center for Infectious Disease"/>
            <person name="Wu L."/>
            <person name="Ma J."/>
        </authorList>
    </citation>
    <scope>NUCLEOTIDE SEQUENCE [LARGE SCALE GENOMIC DNA]</scope>
    <source>
        <strain evidence="3">JCM 17810</strain>
    </source>
</reference>
<feature type="chain" id="PRO_5047241663" description="DUF4232 domain-containing protein" evidence="1">
    <location>
        <begin position="22"/>
        <end position="178"/>
    </location>
</feature>
<evidence type="ECO:0000313" key="3">
    <source>
        <dbReference type="Proteomes" id="UP001500622"/>
    </source>
</evidence>
<evidence type="ECO:0000256" key="1">
    <source>
        <dbReference type="SAM" id="SignalP"/>
    </source>
</evidence>
<dbReference type="EMBL" id="BAABGN010000002">
    <property type="protein sequence ID" value="GAA4418499.1"/>
    <property type="molecule type" value="Genomic_DNA"/>
</dbReference>
<name>A0ABP8KY70_9MICO</name>
<dbReference type="Proteomes" id="UP001500622">
    <property type="component" value="Unassembled WGS sequence"/>
</dbReference>
<accession>A0ABP8KY70</accession>
<dbReference type="RefSeq" id="WP_345215199.1">
    <property type="nucleotide sequence ID" value="NZ_BAABGN010000002.1"/>
</dbReference>
<keyword evidence="1" id="KW-0732">Signal</keyword>
<evidence type="ECO:0008006" key="4">
    <source>
        <dbReference type="Google" id="ProtNLM"/>
    </source>
</evidence>
<gene>
    <name evidence="2" type="ORF">GCM10023169_08150</name>
</gene>
<organism evidence="2 3">
    <name type="scientific">Georgenia halophila</name>
    <dbReference type="NCBI Taxonomy" id="620889"/>
    <lineage>
        <taxon>Bacteria</taxon>
        <taxon>Bacillati</taxon>
        <taxon>Actinomycetota</taxon>
        <taxon>Actinomycetes</taxon>
        <taxon>Micrococcales</taxon>
        <taxon>Bogoriellaceae</taxon>
        <taxon>Georgenia</taxon>
    </lineage>
</organism>
<evidence type="ECO:0000313" key="2">
    <source>
        <dbReference type="EMBL" id="GAA4418499.1"/>
    </source>
</evidence>